<evidence type="ECO:0000256" key="1">
    <source>
        <dbReference type="SAM" id="MobiDB-lite"/>
    </source>
</evidence>
<feature type="compositionally biased region" description="Polar residues" evidence="1">
    <location>
        <begin position="298"/>
        <end position="319"/>
    </location>
</feature>
<feature type="transmembrane region" description="Helical" evidence="2">
    <location>
        <begin position="28"/>
        <end position="50"/>
    </location>
</feature>
<evidence type="ECO:0000256" key="2">
    <source>
        <dbReference type="SAM" id="Phobius"/>
    </source>
</evidence>
<evidence type="ECO:0008006" key="5">
    <source>
        <dbReference type="Google" id="ProtNLM"/>
    </source>
</evidence>
<dbReference type="GeneID" id="89974716"/>
<feature type="compositionally biased region" description="Basic and acidic residues" evidence="1">
    <location>
        <begin position="271"/>
        <end position="295"/>
    </location>
</feature>
<accession>A0AAV9N3R4</accession>
<feature type="transmembrane region" description="Helical" evidence="2">
    <location>
        <begin position="62"/>
        <end position="82"/>
    </location>
</feature>
<proteinExistence type="predicted"/>
<dbReference type="Proteomes" id="UP001358417">
    <property type="component" value="Unassembled WGS sequence"/>
</dbReference>
<feature type="transmembrane region" description="Helical" evidence="2">
    <location>
        <begin position="127"/>
        <end position="149"/>
    </location>
</feature>
<name>A0AAV9N3R4_9EURO</name>
<organism evidence="3 4">
    <name type="scientific">Exophiala bonariae</name>
    <dbReference type="NCBI Taxonomy" id="1690606"/>
    <lineage>
        <taxon>Eukaryota</taxon>
        <taxon>Fungi</taxon>
        <taxon>Dikarya</taxon>
        <taxon>Ascomycota</taxon>
        <taxon>Pezizomycotina</taxon>
        <taxon>Eurotiomycetes</taxon>
        <taxon>Chaetothyriomycetidae</taxon>
        <taxon>Chaetothyriales</taxon>
        <taxon>Herpotrichiellaceae</taxon>
        <taxon>Exophiala</taxon>
    </lineage>
</organism>
<keyword evidence="2" id="KW-0812">Transmembrane</keyword>
<evidence type="ECO:0000313" key="4">
    <source>
        <dbReference type="Proteomes" id="UP001358417"/>
    </source>
</evidence>
<feature type="region of interest" description="Disordered" evidence="1">
    <location>
        <begin position="251"/>
        <end position="331"/>
    </location>
</feature>
<dbReference type="RefSeq" id="XP_064702992.1">
    <property type="nucleotide sequence ID" value="XM_064850105.1"/>
</dbReference>
<comment type="caution">
    <text evidence="3">The sequence shown here is derived from an EMBL/GenBank/DDBJ whole genome shotgun (WGS) entry which is preliminary data.</text>
</comment>
<feature type="transmembrane region" description="Helical" evidence="2">
    <location>
        <begin position="94"/>
        <end position="115"/>
    </location>
</feature>
<keyword evidence="4" id="KW-1185">Reference proteome</keyword>
<dbReference type="EMBL" id="JAVRRD010000025">
    <property type="protein sequence ID" value="KAK5047448.1"/>
    <property type="molecule type" value="Genomic_DNA"/>
</dbReference>
<evidence type="ECO:0000313" key="3">
    <source>
        <dbReference type="EMBL" id="KAK5047448.1"/>
    </source>
</evidence>
<keyword evidence="2" id="KW-1133">Transmembrane helix</keyword>
<dbReference type="AlphaFoldDB" id="A0AAV9N3R4"/>
<reference evidence="3 4" key="1">
    <citation type="submission" date="2023-08" db="EMBL/GenBank/DDBJ databases">
        <title>Black Yeasts Isolated from many extreme environments.</title>
        <authorList>
            <person name="Coleine C."/>
            <person name="Stajich J.E."/>
            <person name="Selbmann L."/>
        </authorList>
    </citation>
    <scope>NUCLEOTIDE SEQUENCE [LARGE SCALE GENOMIC DNA]</scope>
    <source>
        <strain evidence="3 4">CCFEE 5792</strain>
    </source>
</reference>
<sequence length="331" mass="36735">MSRRYERMRETFFDLYTERDALPSYYRAVALSSTWLALGGYIIFALAFTSEEENLKIGRKPLIGVAATFLTIGYAISGLSAFFSRSLMFTFDAVLMPVLTSSFMGVFVTVANHALHRQFPISNQSLIYVPLVISCIATIATSAVAIITYRKISNIKSLDTQRRQHVKRWDRTSSVSYGDATSTSELLPMNNMNMNSITLPEDEAQRRQLLRLLLSRESAESPGLTLTPSTYQITLPSENPNCDAPQVVVPGQRPRAGSLPGTGKLGILGKIGRDRSPTVESFKNPRERRRDEIERSSMLLTPSSDTGWGHTLSTSSRSHGSGYFNGSPHHV</sequence>
<keyword evidence="2" id="KW-0472">Membrane</keyword>
<gene>
    <name evidence="3" type="ORF">LTR84_006544</name>
</gene>
<protein>
    <recommendedName>
        <fullName evidence="5">MHYT domain-containing protein</fullName>
    </recommendedName>
</protein>